<sequence length="1537" mass="176854">MELEKNKKKRSVIRQLTTKLLTKIEVSYSKMDIAMDEKLENLRDFSVQLAEKLTELKHLDSQIETDTSVDELEDEIIQSQEYQEKAILRRGRLQRFINQHTGNHEAVATQNETSNNRTAPETKVMKMPHLQMSTFYGDSSKWLDFWNQFECTIHNNGNLSKTEKFTYLKSLLSGNALAAISGFVISDRNYDSSIEILKDRFGRQDIVISSHMNKLLSIEPVRNISNVKALRKLFDECEIQIRSLESLNVTSGSYGNLLCPIILQKIPEELNFQFNRKEQSKFDITELIEFLRREINCREAANLMNYSKTVQRQGKKKGGNQWNNSEFKPKIASASTLSTMNFKCIFCNKNHGKFKCEELDAEKKREFRKRNGRCFLCFGQRHLGIFCSNKHLSCKKCRGKPHHESICFNSKMPIPSEISEKEESADISQNSSATTGSDVILQTVYAVGEGKRKKCILRCLLDGGCQVSFIREDISKKLGLPSKGYSNLNIHTFSEKNGKHWRQRKVELTLGNINDPDKFITLDVIEAPVITSAEIKPPDENIKSQLKGLGISLMTHPSADQESISVLIGADCLWKIAKEEIKRINENAVALGPNLVPELLKVLLKFRLHRIVFAADIQKAFLQISVSCEDRDAMRFLWIHDDSNLSNPKVQIYRMCRVMFGAKSSPFLLSDCIKHHLRKFESEYPKTVELLNNYMYVDDFICGTNTEMEAIEVYHNANTIMKKASMTLTKWNSNSPVLRKEYETDKHKDSTPLCDSSSKVLGLEWDTRKDVFSFSAQYIIDFIQENEQTKRCVLKAVSRIFDPLGFLAPYVIQAKVLFQDLWLTGTDWDKPIPVESQSKWIKWHEQLKELPKIQIPRWYFCTDAETSHEWELHCFNDSSQSAYGSVVYLKFSHLNETKTAFVISKSRVAPLKKLSLPRLELMAALLGARLIASIREHFAKVYMWTDSKIVLHCIKNNPRRWKTFVQNRVAKIQEKTPPEVWNHCPGCENPADKITRGRSIKNLVNDQVWWHGPPWLIQQDTSCVSSYDDSGPDPLSIASEERIITLATSAESVEPVLDIQKFSNLHKLLRVAAYVFRFVKNSRSEEKTVGHLSTEELSGAMDYWIKLSQFQCFSNEINCIKCNKCIDKSSKLYGLNPKIDEKGLLRVNSRLVKSSLDVDEVNPVILPNDYFSRLIVLNSHERVLHSGVNETLVQTRAKFWILRAIRFIKSILYGCRFCKKFNAYPGKEISAPLPPDHVEKSQPFEVSGIDYAGPLILRDGSALFTCAVTRGMHLELITSLSAECFIQAFRRFISRRGVCKIIYSDNAKTFKRADKELKYMYKLCKDENVSRFVVNNGITWKFIVEGAPWWGGFWERLVRSVKTCLKRILGNSSLTYEELYTVLVEIEAVINSRPITYLYNNVNEPDPLSPSHFLTGSKLTVLPSPNTVPKSSKCDLIKRWKHILLLLDHFWKRFYKEYLLELRSAMFSKIPKNSGQFKINDVVLIKEDNVKRCNWKLGRIKTLFTGRDGKIRSCEIQVANGTLRRPIERLYNLEVQD</sequence>
<dbReference type="GO" id="GO:0015074">
    <property type="term" value="P:DNA integration"/>
    <property type="evidence" value="ECO:0007669"/>
    <property type="project" value="InterPro"/>
</dbReference>
<dbReference type="CDD" id="cd00303">
    <property type="entry name" value="retropepsin_like"/>
    <property type="match status" value="1"/>
</dbReference>
<dbReference type="PANTHER" id="PTHR47331">
    <property type="entry name" value="PHD-TYPE DOMAIN-CONTAINING PROTEIN"/>
    <property type="match status" value="1"/>
</dbReference>
<dbReference type="InterPro" id="IPR012337">
    <property type="entry name" value="RNaseH-like_sf"/>
</dbReference>
<dbReference type="InterPro" id="IPR043502">
    <property type="entry name" value="DNA/RNA_pol_sf"/>
</dbReference>
<evidence type="ECO:0000313" key="2">
    <source>
        <dbReference type="EMBL" id="GBO27098.1"/>
    </source>
</evidence>
<dbReference type="GO" id="GO:0042575">
    <property type="term" value="C:DNA polymerase complex"/>
    <property type="evidence" value="ECO:0007669"/>
    <property type="project" value="UniProtKB-ARBA"/>
</dbReference>
<dbReference type="Pfam" id="PF05380">
    <property type="entry name" value="Peptidase_A17"/>
    <property type="match status" value="1"/>
</dbReference>
<dbReference type="GO" id="GO:0071897">
    <property type="term" value="P:DNA biosynthetic process"/>
    <property type="evidence" value="ECO:0007669"/>
    <property type="project" value="UniProtKB-ARBA"/>
</dbReference>
<dbReference type="InterPro" id="IPR043128">
    <property type="entry name" value="Rev_trsase/Diguanyl_cyclase"/>
</dbReference>
<dbReference type="Gene3D" id="3.30.70.270">
    <property type="match status" value="1"/>
</dbReference>
<feature type="domain" description="Integrase catalytic" evidence="1">
    <location>
        <begin position="1239"/>
        <end position="1418"/>
    </location>
</feature>
<dbReference type="PROSITE" id="PS50994">
    <property type="entry name" value="INTEGRASE"/>
    <property type="match status" value="1"/>
</dbReference>
<dbReference type="Gene3D" id="3.30.420.10">
    <property type="entry name" value="Ribonuclease H-like superfamily/Ribonuclease H"/>
    <property type="match status" value="1"/>
</dbReference>
<organism evidence="2 3">
    <name type="scientific">Araneus ventricosus</name>
    <name type="common">Orbweaver spider</name>
    <name type="synonym">Epeira ventricosa</name>
    <dbReference type="NCBI Taxonomy" id="182803"/>
    <lineage>
        <taxon>Eukaryota</taxon>
        <taxon>Metazoa</taxon>
        <taxon>Ecdysozoa</taxon>
        <taxon>Arthropoda</taxon>
        <taxon>Chelicerata</taxon>
        <taxon>Arachnida</taxon>
        <taxon>Araneae</taxon>
        <taxon>Araneomorphae</taxon>
        <taxon>Entelegynae</taxon>
        <taxon>Araneoidea</taxon>
        <taxon>Araneidae</taxon>
        <taxon>Araneus</taxon>
    </lineage>
</organism>
<dbReference type="EMBL" id="BGPR01050087">
    <property type="protein sequence ID" value="GBO27098.1"/>
    <property type="molecule type" value="Genomic_DNA"/>
</dbReference>
<dbReference type="InterPro" id="IPR000477">
    <property type="entry name" value="RT_dom"/>
</dbReference>
<dbReference type="InterPro" id="IPR005312">
    <property type="entry name" value="DUF1759"/>
</dbReference>
<dbReference type="Pfam" id="PF03564">
    <property type="entry name" value="DUF1759"/>
    <property type="match status" value="1"/>
</dbReference>
<dbReference type="Pfam" id="PF00078">
    <property type="entry name" value="RVT_1"/>
    <property type="match status" value="1"/>
</dbReference>
<dbReference type="PANTHER" id="PTHR47331:SF4">
    <property type="entry name" value="PEPTIDASE S1 DOMAIN-CONTAINING PROTEIN"/>
    <property type="match status" value="1"/>
</dbReference>
<dbReference type="SUPFAM" id="SSF56672">
    <property type="entry name" value="DNA/RNA polymerases"/>
    <property type="match status" value="1"/>
</dbReference>
<accession>A0A4Y2VRR0</accession>
<reference evidence="2 3" key="1">
    <citation type="journal article" date="2019" name="Sci. Rep.">
        <title>Orb-weaving spider Araneus ventricosus genome elucidates the spidroin gene catalogue.</title>
        <authorList>
            <person name="Kono N."/>
            <person name="Nakamura H."/>
            <person name="Ohtoshi R."/>
            <person name="Moran D.A.P."/>
            <person name="Shinohara A."/>
            <person name="Yoshida Y."/>
            <person name="Fujiwara M."/>
            <person name="Mori M."/>
            <person name="Tomita M."/>
            <person name="Arakawa K."/>
        </authorList>
    </citation>
    <scope>NUCLEOTIDE SEQUENCE [LARGE SCALE GENOMIC DNA]</scope>
</reference>
<proteinExistence type="predicted"/>
<dbReference type="OrthoDB" id="6431532at2759"/>
<name>A0A4Y2VRR0_ARAVE</name>
<dbReference type="SUPFAM" id="SSF53098">
    <property type="entry name" value="Ribonuclease H-like"/>
    <property type="match status" value="1"/>
</dbReference>
<dbReference type="GO" id="GO:0003676">
    <property type="term" value="F:nucleic acid binding"/>
    <property type="evidence" value="ECO:0007669"/>
    <property type="project" value="InterPro"/>
</dbReference>
<dbReference type="InterPro" id="IPR040676">
    <property type="entry name" value="DUF5641"/>
</dbReference>
<evidence type="ECO:0000313" key="3">
    <source>
        <dbReference type="Proteomes" id="UP000499080"/>
    </source>
</evidence>
<protein>
    <recommendedName>
        <fullName evidence="1">Integrase catalytic domain-containing protein</fullName>
    </recommendedName>
</protein>
<dbReference type="InterPro" id="IPR036397">
    <property type="entry name" value="RNaseH_sf"/>
</dbReference>
<comment type="caution">
    <text evidence="2">The sequence shown here is derived from an EMBL/GenBank/DDBJ whole genome shotgun (WGS) entry which is preliminary data.</text>
</comment>
<gene>
    <name evidence="2" type="ORF">AVEN_125386_1</name>
</gene>
<dbReference type="Gene3D" id="3.10.10.10">
    <property type="entry name" value="HIV Type 1 Reverse Transcriptase, subunit A, domain 1"/>
    <property type="match status" value="1"/>
</dbReference>
<dbReference type="InterPro" id="IPR001584">
    <property type="entry name" value="Integrase_cat-core"/>
</dbReference>
<dbReference type="Proteomes" id="UP000499080">
    <property type="component" value="Unassembled WGS sequence"/>
</dbReference>
<dbReference type="InterPro" id="IPR008042">
    <property type="entry name" value="Retrotrans_Pao"/>
</dbReference>
<evidence type="ECO:0000259" key="1">
    <source>
        <dbReference type="PROSITE" id="PS50994"/>
    </source>
</evidence>
<dbReference type="Pfam" id="PF18701">
    <property type="entry name" value="DUF5641"/>
    <property type="match status" value="1"/>
</dbReference>
<keyword evidence="3" id="KW-1185">Reference proteome</keyword>